<keyword evidence="3" id="KW-1185">Reference proteome</keyword>
<dbReference type="EMBL" id="JAAOAS010000023">
    <property type="protein sequence ID" value="KAF5603883.1"/>
    <property type="molecule type" value="Genomic_DNA"/>
</dbReference>
<accession>A0A8H5PWJ4</accession>
<gene>
    <name evidence="2" type="ORF">FPCIR_1094</name>
</gene>
<protein>
    <submittedName>
        <fullName evidence="2">Ochre suppressor tyr-tRNA</fullName>
    </submittedName>
</protein>
<evidence type="ECO:0000313" key="2">
    <source>
        <dbReference type="EMBL" id="KAF5603883.1"/>
    </source>
</evidence>
<organism evidence="2 3">
    <name type="scientific">Fusarium pseudocircinatum</name>
    <dbReference type="NCBI Taxonomy" id="56676"/>
    <lineage>
        <taxon>Eukaryota</taxon>
        <taxon>Fungi</taxon>
        <taxon>Dikarya</taxon>
        <taxon>Ascomycota</taxon>
        <taxon>Pezizomycotina</taxon>
        <taxon>Sordariomycetes</taxon>
        <taxon>Hypocreomycetidae</taxon>
        <taxon>Hypocreales</taxon>
        <taxon>Nectriaceae</taxon>
        <taxon>Fusarium</taxon>
        <taxon>Fusarium fujikuroi species complex</taxon>
    </lineage>
</organism>
<dbReference type="InterPro" id="IPR012471">
    <property type="entry name" value="DUF1690"/>
</dbReference>
<proteinExistence type="predicted"/>
<name>A0A8H5PWJ4_9HYPO</name>
<dbReference type="Proteomes" id="UP000546213">
    <property type="component" value="Unassembled WGS sequence"/>
</dbReference>
<sequence length="284" mass="32361">MRGICHAMNHNHNHDDSSHPSFTKTSQLKASSPRLARQIANADQKPQSTRYSEMLPANIIAKGQTRPAILYFLVLWLMEFCFDQYNFGDHISVAGEAPHSSATRGVARPGRIRNLRQPRIAAPDAPEQPEISRKAITYSHCGRHNGFQRVETNLLTCVEGTDASRSKIVELQLQARVAEELRKLQQKEAEALKIAHEKLASADFKDDNSTSQYTVSKEIEAMRKKLESRKQVRPLPESVEGARNEVIRCLREHDRRPLDCWQEVENFKAEVKKLEKSWVEKVVS</sequence>
<dbReference type="OrthoDB" id="5544375at2759"/>
<dbReference type="Pfam" id="PF07956">
    <property type="entry name" value="DUF1690"/>
    <property type="match status" value="1"/>
</dbReference>
<feature type="compositionally biased region" description="Polar residues" evidence="1">
    <location>
        <begin position="20"/>
        <end position="30"/>
    </location>
</feature>
<feature type="region of interest" description="Disordered" evidence="1">
    <location>
        <begin position="1"/>
        <end position="32"/>
    </location>
</feature>
<evidence type="ECO:0000256" key="1">
    <source>
        <dbReference type="SAM" id="MobiDB-lite"/>
    </source>
</evidence>
<evidence type="ECO:0000313" key="3">
    <source>
        <dbReference type="Proteomes" id="UP000546213"/>
    </source>
</evidence>
<comment type="caution">
    <text evidence="2">The sequence shown here is derived from an EMBL/GenBank/DDBJ whole genome shotgun (WGS) entry which is preliminary data.</text>
</comment>
<dbReference type="AlphaFoldDB" id="A0A8H5PWJ4"/>
<reference evidence="2 3" key="1">
    <citation type="submission" date="2020-05" db="EMBL/GenBank/DDBJ databases">
        <title>Identification and distribution of gene clusters putatively required for synthesis of sphingolipid metabolism inhibitors in phylogenetically diverse species of the filamentous fungus Fusarium.</title>
        <authorList>
            <person name="Kim H.-S."/>
            <person name="Busman M."/>
            <person name="Brown D.W."/>
            <person name="Divon H."/>
            <person name="Uhlig S."/>
            <person name="Proctor R.H."/>
        </authorList>
    </citation>
    <scope>NUCLEOTIDE SEQUENCE [LARGE SCALE GENOMIC DNA]</scope>
    <source>
        <strain evidence="2 3">NRRL 36939</strain>
    </source>
</reference>